<dbReference type="Gene3D" id="2.30.30.40">
    <property type="entry name" value="SH3 Domains"/>
    <property type="match status" value="1"/>
</dbReference>
<evidence type="ECO:0000259" key="2">
    <source>
        <dbReference type="PROSITE" id="PS51781"/>
    </source>
</evidence>
<comment type="caution">
    <text evidence="3">The sequence shown here is derived from an EMBL/GenBank/DDBJ whole genome shotgun (WGS) entry which is preliminary data.</text>
</comment>
<dbReference type="InterPro" id="IPR014258">
    <property type="entry name" value="CAP_domain_YkwD-like"/>
</dbReference>
<keyword evidence="1" id="KW-0732">Signal</keyword>
<dbReference type="PANTHER" id="PTHR31157:SF1">
    <property type="entry name" value="SCP DOMAIN-CONTAINING PROTEIN"/>
    <property type="match status" value="1"/>
</dbReference>
<organism evidence="3 4">
    <name type="scientific">Caloranaerobacter azorensis H53214</name>
    <dbReference type="NCBI Taxonomy" id="1156417"/>
    <lineage>
        <taxon>Bacteria</taxon>
        <taxon>Bacillati</taxon>
        <taxon>Bacillota</taxon>
        <taxon>Tissierellia</taxon>
        <taxon>Tissierellales</taxon>
        <taxon>Thermohalobacteraceae</taxon>
        <taxon>Caloranaerobacter</taxon>
    </lineage>
</organism>
<dbReference type="PROSITE" id="PS51257">
    <property type="entry name" value="PROKAR_LIPOPROTEIN"/>
    <property type="match status" value="1"/>
</dbReference>
<name>A0A096BHY0_9FIRM</name>
<dbReference type="EMBL" id="AZTB01000024">
    <property type="protein sequence ID" value="KGG80477.1"/>
    <property type="molecule type" value="Genomic_DNA"/>
</dbReference>
<feature type="signal peptide" evidence="1">
    <location>
        <begin position="1"/>
        <end position="24"/>
    </location>
</feature>
<dbReference type="Gene3D" id="3.40.33.10">
    <property type="entry name" value="CAP"/>
    <property type="match status" value="1"/>
</dbReference>
<dbReference type="NCBIfam" id="TIGR02909">
    <property type="entry name" value="spore_YkwD"/>
    <property type="match status" value="1"/>
</dbReference>
<dbReference type="PROSITE" id="PS51781">
    <property type="entry name" value="SH3B"/>
    <property type="match status" value="1"/>
</dbReference>
<evidence type="ECO:0000256" key="1">
    <source>
        <dbReference type="SAM" id="SignalP"/>
    </source>
</evidence>
<dbReference type="InterPro" id="IPR003646">
    <property type="entry name" value="SH3-like_bac-type"/>
</dbReference>
<dbReference type="AlphaFoldDB" id="A0A096BHY0"/>
<dbReference type="SUPFAM" id="SSF55797">
    <property type="entry name" value="PR-1-like"/>
    <property type="match status" value="1"/>
</dbReference>
<evidence type="ECO:0000313" key="4">
    <source>
        <dbReference type="Proteomes" id="UP000029622"/>
    </source>
</evidence>
<reference evidence="3 4" key="1">
    <citation type="submission" date="2013-12" db="EMBL/GenBank/DDBJ databases">
        <title>Draft genome sequence of Caloranaerobacter sp. H53214.</title>
        <authorList>
            <person name="Jiang L.J."/>
            <person name="Shao Z.Z."/>
            <person name="Long M.N."/>
        </authorList>
    </citation>
    <scope>NUCLEOTIDE SEQUENCE [LARGE SCALE GENOMIC DNA]</scope>
    <source>
        <strain evidence="3 4">H53214</strain>
    </source>
</reference>
<feature type="domain" description="SH3b" evidence="2">
    <location>
        <begin position="41"/>
        <end position="106"/>
    </location>
</feature>
<sequence length="248" mass="28110">MKMKKRFIILLILSLFLVSCTSPSKKPTQTQNRTSSIFDIAEVENIKITTSDCNVRAGKGTNFPVVGKLKKGDIVDVVGKFGNWYVVKLPNNRVGCVASDNAKPVVVENEEKQIKEVYRLTDEEQRMVTLINNERTKRNLKPLKVDKELTRVARIKSQDMEKNNYFSHYSPTYGSPFDMMKNFGIKFLAAGENIAANRSIENAHNSLMNSKGHRENILNPNFTHIGVGIEKSSKYGYIITEMFISKPK</sequence>
<accession>A0A096BHY0</accession>
<feature type="chain" id="PRO_5001917339" description="SH3b domain-containing protein" evidence="1">
    <location>
        <begin position="25"/>
        <end position="248"/>
    </location>
</feature>
<dbReference type="CDD" id="cd05379">
    <property type="entry name" value="CAP_bacterial"/>
    <property type="match status" value="1"/>
</dbReference>
<dbReference type="Pfam" id="PF00188">
    <property type="entry name" value="CAP"/>
    <property type="match status" value="1"/>
</dbReference>
<dbReference type="STRING" id="1156417.Y919_05915"/>
<proteinExistence type="predicted"/>
<dbReference type="PANTHER" id="PTHR31157">
    <property type="entry name" value="SCP DOMAIN-CONTAINING PROTEIN"/>
    <property type="match status" value="1"/>
</dbReference>
<dbReference type="Pfam" id="PF08239">
    <property type="entry name" value="SH3_3"/>
    <property type="match status" value="1"/>
</dbReference>
<dbReference type="Proteomes" id="UP000029622">
    <property type="component" value="Unassembled WGS sequence"/>
</dbReference>
<dbReference type="InterPro" id="IPR014044">
    <property type="entry name" value="CAP_dom"/>
</dbReference>
<dbReference type="InterPro" id="IPR035940">
    <property type="entry name" value="CAP_sf"/>
</dbReference>
<evidence type="ECO:0000313" key="3">
    <source>
        <dbReference type="EMBL" id="KGG80477.1"/>
    </source>
</evidence>
<gene>
    <name evidence="3" type="ORF">Y919_05915</name>
</gene>
<protein>
    <recommendedName>
        <fullName evidence="2">SH3b domain-containing protein</fullName>
    </recommendedName>
</protein>
<dbReference type="SMART" id="SM00287">
    <property type="entry name" value="SH3b"/>
    <property type="match status" value="1"/>
</dbReference>